<evidence type="ECO:0000313" key="3">
    <source>
        <dbReference type="Proteomes" id="UP001431010"/>
    </source>
</evidence>
<feature type="compositionally biased region" description="Polar residues" evidence="1">
    <location>
        <begin position="69"/>
        <end position="86"/>
    </location>
</feature>
<sequence length="86" mass="8966">MSVHGMTACSCAVSTKLKRTFENVVARMTGMTADLGGHGTTNGRYGLTRNPAPAKKKQLAAAAGRGSAISHSYQTGLRPQSVHNPP</sequence>
<proteinExistence type="predicted"/>
<reference evidence="2" key="1">
    <citation type="journal article" date="2024" name="Antonie Van Leeuwenhoek">
        <title>Bradyrhizobium ontarionense sp. nov., a novel bacterial symbiont isolated from Aeschynomene indica (Indian jointvetch), harbours photosynthesis, nitrogen fixation and nitrous oxide (N2O) reductase genes.</title>
        <authorList>
            <person name="Bromfield E.S.P."/>
            <person name="Cloutier S."/>
        </authorList>
    </citation>
    <scope>NUCLEOTIDE SEQUENCE</scope>
    <source>
        <strain evidence="2">A19</strain>
    </source>
</reference>
<evidence type="ECO:0000256" key="1">
    <source>
        <dbReference type="SAM" id="MobiDB-lite"/>
    </source>
</evidence>
<accession>A0ABY3RH32</accession>
<dbReference type="EMBL" id="CP088156">
    <property type="protein sequence ID" value="UFZ06770.1"/>
    <property type="molecule type" value="Genomic_DNA"/>
</dbReference>
<keyword evidence="3" id="KW-1185">Reference proteome</keyword>
<feature type="region of interest" description="Disordered" evidence="1">
    <location>
        <begin position="32"/>
        <end position="86"/>
    </location>
</feature>
<name>A0ABY3RH32_9BRAD</name>
<organism evidence="2 3">
    <name type="scientific">Bradyrhizobium ontarionense</name>
    <dbReference type="NCBI Taxonomy" id="2898149"/>
    <lineage>
        <taxon>Bacteria</taxon>
        <taxon>Pseudomonadati</taxon>
        <taxon>Pseudomonadota</taxon>
        <taxon>Alphaproteobacteria</taxon>
        <taxon>Hyphomicrobiales</taxon>
        <taxon>Nitrobacteraceae</taxon>
        <taxon>Bradyrhizobium</taxon>
    </lineage>
</organism>
<dbReference type="Proteomes" id="UP001431010">
    <property type="component" value="Chromosome"/>
</dbReference>
<protein>
    <submittedName>
        <fullName evidence="2">Uncharacterized protein</fullName>
    </submittedName>
</protein>
<evidence type="ECO:0000313" key="2">
    <source>
        <dbReference type="EMBL" id="UFZ06770.1"/>
    </source>
</evidence>
<gene>
    <name evidence="2" type="ORF">LQG66_10910</name>
</gene>
<dbReference type="RefSeq" id="WP_231326227.1">
    <property type="nucleotide sequence ID" value="NZ_CP088156.1"/>
</dbReference>